<proteinExistence type="predicted"/>
<comment type="caution">
    <text evidence="1">The sequence shown here is derived from an EMBL/GenBank/DDBJ whole genome shotgun (WGS) entry which is preliminary data.</text>
</comment>
<dbReference type="AlphaFoldDB" id="A0A0F9ITJ0"/>
<sequence length="90" mass="10226">MNTEQGYVLEQMGTGMRLRIEKSDGRATLEEGLQQCGKHRDSVAVNKDVARLLSLSNGLTRMERERHNQRKGWLESGFDGDAAEWYALTQ</sequence>
<name>A0A0F9ITJ0_9ZZZZ</name>
<organism evidence="1">
    <name type="scientific">marine sediment metagenome</name>
    <dbReference type="NCBI Taxonomy" id="412755"/>
    <lineage>
        <taxon>unclassified sequences</taxon>
        <taxon>metagenomes</taxon>
        <taxon>ecological metagenomes</taxon>
    </lineage>
</organism>
<protein>
    <submittedName>
        <fullName evidence="1">Uncharacterized protein</fullName>
    </submittedName>
</protein>
<reference evidence="1" key="1">
    <citation type="journal article" date="2015" name="Nature">
        <title>Complex archaea that bridge the gap between prokaryotes and eukaryotes.</title>
        <authorList>
            <person name="Spang A."/>
            <person name="Saw J.H."/>
            <person name="Jorgensen S.L."/>
            <person name="Zaremba-Niedzwiedzka K."/>
            <person name="Martijn J."/>
            <person name="Lind A.E."/>
            <person name="van Eijk R."/>
            <person name="Schleper C."/>
            <person name="Guy L."/>
            <person name="Ettema T.J."/>
        </authorList>
    </citation>
    <scope>NUCLEOTIDE SEQUENCE</scope>
</reference>
<gene>
    <name evidence="1" type="ORF">LCGC14_1539610</name>
</gene>
<dbReference type="EMBL" id="LAZR01011636">
    <property type="protein sequence ID" value="KKM60669.1"/>
    <property type="molecule type" value="Genomic_DNA"/>
</dbReference>
<accession>A0A0F9ITJ0</accession>
<evidence type="ECO:0000313" key="1">
    <source>
        <dbReference type="EMBL" id="KKM60669.1"/>
    </source>
</evidence>